<protein>
    <recommendedName>
        <fullName evidence="3">Phage major capsid protein</fullName>
    </recommendedName>
</protein>
<evidence type="ECO:0008006" key="3">
    <source>
        <dbReference type="Google" id="ProtNLM"/>
    </source>
</evidence>
<reference evidence="1 2" key="1">
    <citation type="submission" date="2017-11" db="EMBL/GenBank/DDBJ databases">
        <title>Evolution of Phototrophy in the Chloroflexi Phylum Driven by Horizontal Gene Transfer.</title>
        <authorList>
            <person name="Ward L.M."/>
            <person name="Hemp J."/>
            <person name="Shih P.M."/>
            <person name="Mcglynn S.E."/>
            <person name="Fischer W."/>
        </authorList>
    </citation>
    <scope>NUCLEOTIDE SEQUENCE [LARGE SCALE GENOMIC DNA]</scope>
    <source>
        <strain evidence="1">JP3_13</strain>
    </source>
</reference>
<sequence>MTLSTYAAVAALIEEIYEGAYFTLRTNNVLVRTVSAFTDNSGMAPRKASVYAAANVRAFAEGADVTATAFNRTLLSTLTPSRYADQVILTDERLATDPQNVRADVALEMGAAFAEFVDAQIAADFSDLTGGSFGAADSALTWAHILRARALLHNAKVPSPYFCALHPYQWLRLVESAALSGTELQQAPAFQDALVSTYFVASLIGGVTFVVTPSIAVTADSAIGAMYSPLALAYDERRAFNVRPQRDESREALELNFSLWFAHGVWRPNMGVKLIGLATLPN</sequence>
<comment type="caution">
    <text evidence="1">The sequence shown here is derived from an EMBL/GenBank/DDBJ whole genome shotgun (WGS) entry which is preliminary data.</text>
</comment>
<accession>A0A2M8PC77</accession>
<evidence type="ECO:0000313" key="1">
    <source>
        <dbReference type="EMBL" id="PJF35153.1"/>
    </source>
</evidence>
<dbReference type="AlphaFoldDB" id="A0A2M8PC77"/>
<dbReference type="EMBL" id="PGTM01000199">
    <property type="protein sequence ID" value="PJF35153.1"/>
    <property type="molecule type" value="Genomic_DNA"/>
</dbReference>
<dbReference type="Pfam" id="PF25209">
    <property type="entry name" value="Phage_capsid_4"/>
    <property type="match status" value="1"/>
</dbReference>
<proteinExistence type="predicted"/>
<gene>
    <name evidence="1" type="ORF">CUN49_12025</name>
</gene>
<name>A0A2M8PC77_9CHLR</name>
<dbReference type="Proteomes" id="UP000229681">
    <property type="component" value="Unassembled WGS sequence"/>
</dbReference>
<evidence type="ECO:0000313" key="2">
    <source>
        <dbReference type="Proteomes" id="UP000229681"/>
    </source>
</evidence>
<organism evidence="1 2">
    <name type="scientific">Candidatus Thermofonsia Clade 1 bacterium</name>
    <dbReference type="NCBI Taxonomy" id="2364210"/>
    <lineage>
        <taxon>Bacteria</taxon>
        <taxon>Bacillati</taxon>
        <taxon>Chloroflexota</taxon>
        <taxon>Candidatus Thermofontia</taxon>
        <taxon>Candidatus Thermofonsia Clade 1</taxon>
    </lineage>
</organism>